<dbReference type="GO" id="GO:0005198">
    <property type="term" value="F:structural molecule activity"/>
    <property type="evidence" value="ECO:0007669"/>
    <property type="project" value="InterPro"/>
</dbReference>
<dbReference type="InterPro" id="IPR010667">
    <property type="entry name" value="Phage_T4_Gp19"/>
</dbReference>
<dbReference type="PANTHER" id="PTHR38009">
    <property type="entry name" value="CONSERVED HYPOTHETICAL PHAGE TAIL PROTEIN"/>
    <property type="match status" value="1"/>
</dbReference>
<dbReference type="Proteomes" id="UP000239549">
    <property type="component" value="Unassembled WGS sequence"/>
</dbReference>
<proteinExistence type="predicted"/>
<accession>A0A2L2XF18</accession>
<name>A0A2L2XF18_9FIRM</name>
<dbReference type="AlphaFoldDB" id="A0A2L2XF18"/>
<evidence type="ECO:0000313" key="1">
    <source>
        <dbReference type="EMBL" id="GBF34825.1"/>
    </source>
</evidence>
<dbReference type="EMBL" id="BFAV01000150">
    <property type="protein sequence ID" value="GBF34825.1"/>
    <property type="molecule type" value="Genomic_DNA"/>
</dbReference>
<dbReference type="OrthoDB" id="73314at2"/>
<dbReference type="RefSeq" id="WP_104372993.1">
    <property type="nucleotide sequence ID" value="NZ_BFAV01000150.1"/>
</dbReference>
<evidence type="ECO:0000313" key="2">
    <source>
        <dbReference type="Proteomes" id="UP000239549"/>
    </source>
</evidence>
<sequence>MNPITAAYSLVTDPAGSFRFWVEIDGLLVAGFTEVSGLQSEVEVEEYREGGVNEYVHVLPRITKYPNIVLKRGVTSSDNLWGWYEKVTEGSIQRKNGSIILLSQQGLELWRWNFYDAYPTKWIGPELNSSGNDVAVETLEITHKGLKGIASR</sequence>
<dbReference type="PANTHER" id="PTHR38009:SF1">
    <property type="entry name" value="CONSERVED HYPOTHETICAL PHAGE TAIL PROTEIN"/>
    <property type="match status" value="1"/>
</dbReference>
<protein>
    <recommendedName>
        <fullName evidence="3">Phage tail protein</fullName>
    </recommendedName>
</protein>
<evidence type="ECO:0008006" key="3">
    <source>
        <dbReference type="Google" id="ProtNLM"/>
    </source>
</evidence>
<reference evidence="2" key="1">
    <citation type="submission" date="2018-02" db="EMBL/GenBank/DDBJ databases">
        <title>Genome sequence of Desulfocucumis palustris strain NAW-5.</title>
        <authorList>
            <person name="Watanabe M."/>
            <person name="Kojima H."/>
            <person name="Fukui M."/>
        </authorList>
    </citation>
    <scope>NUCLEOTIDE SEQUENCE [LARGE SCALE GENOMIC DNA]</scope>
    <source>
        <strain evidence="2">NAW-5</strain>
    </source>
</reference>
<comment type="caution">
    <text evidence="1">The sequence shown here is derived from an EMBL/GenBank/DDBJ whole genome shotgun (WGS) entry which is preliminary data.</text>
</comment>
<dbReference type="NCBIfam" id="TIGR02241">
    <property type="entry name" value="conserved hypothetical phage tail region protein"/>
    <property type="match status" value="1"/>
</dbReference>
<dbReference type="Pfam" id="PF06841">
    <property type="entry name" value="Phage_T4_gp19"/>
    <property type="match status" value="1"/>
</dbReference>
<keyword evidence="2" id="KW-1185">Reference proteome</keyword>
<dbReference type="InterPro" id="IPR011747">
    <property type="entry name" value="CHP02241"/>
</dbReference>
<organism evidence="1 2">
    <name type="scientific">Desulfocucumis palustris</name>
    <dbReference type="NCBI Taxonomy" id="1898651"/>
    <lineage>
        <taxon>Bacteria</taxon>
        <taxon>Bacillati</taxon>
        <taxon>Bacillota</taxon>
        <taxon>Clostridia</taxon>
        <taxon>Eubacteriales</taxon>
        <taxon>Desulfocucumaceae</taxon>
        <taxon>Desulfocucumis</taxon>
    </lineage>
</organism>
<gene>
    <name evidence="1" type="ORF">DCCM_3945</name>
</gene>